<gene>
    <name evidence="1" type="ORF">DOK78_002073</name>
</gene>
<dbReference type="Proteomes" id="UP000664701">
    <property type="component" value="Chromosome"/>
</dbReference>
<protein>
    <submittedName>
        <fullName evidence="1">Uncharacterized protein</fullName>
    </submittedName>
</protein>
<dbReference type="Gene3D" id="3.20.20.80">
    <property type="entry name" value="Glycosidases"/>
    <property type="match status" value="1"/>
</dbReference>
<proteinExistence type="predicted"/>
<dbReference type="InterPro" id="IPR017853">
    <property type="entry name" value="GH"/>
</dbReference>
<reference evidence="1 2" key="1">
    <citation type="submission" date="2024-03" db="EMBL/GenBank/DDBJ databases">
        <title>The Genome Sequence of Enterococcus sp. DIV2402.</title>
        <authorList>
            <consortium name="The Broad Institute Genomics Platform"/>
            <consortium name="The Broad Institute Microbial Omics Core"/>
            <consortium name="The Broad Institute Genomic Center for Infectious Diseases"/>
            <person name="Earl A."/>
            <person name="Manson A."/>
            <person name="Gilmore M."/>
            <person name="Schwartman J."/>
            <person name="Shea T."/>
            <person name="Abouelleil A."/>
            <person name="Cao P."/>
            <person name="Chapman S."/>
            <person name="Cusick C."/>
            <person name="Young S."/>
            <person name="Neafsey D."/>
            <person name="Nusbaum C."/>
            <person name="Birren B."/>
        </authorList>
    </citation>
    <scope>NUCLEOTIDE SEQUENCE [LARGE SCALE GENOMIC DNA]</scope>
    <source>
        <strain evidence="1 2">DIV2402</strain>
    </source>
</reference>
<evidence type="ECO:0000313" key="2">
    <source>
        <dbReference type="Proteomes" id="UP000664701"/>
    </source>
</evidence>
<evidence type="ECO:0000313" key="1">
    <source>
        <dbReference type="EMBL" id="WYJ77435.1"/>
    </source>
</evidence>
<accession>A0ABZ2SQZ9</accession>
<organism evidence="1 2">
    <name type="scientific">Candidatus Enterococcus lowellii</name>
    <dbReference type="NCBI Taxonomy" id="2230877"/>
    <lineage>
        <taxon>Bacteria</taxon>
        <taxon>Bacillati</taxon>
        <taxon>Bacillota</taxon>
        <taxon>Bacilli</taxon>
        <taxon>Lactobacillales</taxon>
        <taxon>Enterococcaceae</taxon>
        <taxon>Enterococcus</taxon>
    </lineage>
</organism>
<keyword evidence="2" id="KW-1185">Reference proteome</keyword>
<sequence>MGKFLKNFLWDGATTSNQLERAYNVDSEGLSVDDVLPGGVSV</sequence>
<name>A0ABZ2SQZ9_9ENTE</name>
<dbReference type="SUPFAM" id="SSF51445">
    <property type="entry name" value="(Trans)glycosidases"/>
    <property type="match status" value="1"/>
</dbReference>
<dbReference type="EMBL" id="CP147251">
    <property type="protein sequence ID" value="WYJ77435.1"/>
    <property type="molecule type" value="Genomic_DNA"/>
</dbReference>